<name>A0A9W6GR64_9HYPH</name>
<protein>
    <submittedName>
        <fullName evidence="2">Uncharacterized protein</fullName>
    </submittedName>
</protein>
<organism evidence="2 3">
    <name type="scientific">Methylocystis echinoides</name>
    <dbReference type="NCBI Taxonomy" id="29468"/>
    <lineage>
        <taxon>Bacteria</taxon>
        <taxon>Pseudomonadati</taxon>
        <taxon>Pseudomonadota</taxon>
        <taxon>Alphaproteobacteria</taxon>
        <taxon>Hyphomicrobiales</taxon>
        <taxon>Methylocystaceae</taxon>
        <taxon>Methylocystis</taxon>
    </lineage>
</organism>
<proteinExistence type="predicted"/>
<feature type="compositionally biased region" description="Polar residues" evidence="1">
    <location>
        <begin position="325"/>
        <end position="334"/>
    </location>
</feature>
<dbReference type="AlphaFoldDB" id="A0A9W6GR64"/>
<dbReference type="EMBL" id="BSEC01000001">
    <property type="protein sequence ID" value="GLI91413.1"/>
    <property type="molecule type" value="Genomic_DNA"/>
</dbReference>
<evidence type="ECO:0000313" key="2">
    <source>
        <dbReference type="EMBL" id="GLI91413.1"/>
    </source>
</evidence>
<evidence type="ECO:0000313" key="3">
    <source>
        <dbReference type="Proteomes" id="UP001144323"/>
    </source>
</evidence>
<comment type="caution">
    <text evidence="2">The sequence shown here is derived from an EMBL/GenBank/DDBJ whole genome shotgun (WGS) entry which is preliminary data.</text>
</comment>
<feature type="region of interest" description="Disordered" evidence="1">
    <location>
        <begin position="1"/>
        <end position="31"/>
    </location>
</feature>
<sequence>MFNNRLPTVQNTPVTINAPGTQGSDESNVGSAQRLPENHTVQIGGGGFHLGVGQFFNTEAQRHFDERLTNNPSAPGGGLAPAQHSAPILPIAQKSRGGLSIAEHVSPQNVGREPGLQDKQPPVPAHCATTNRPSAFGGPRQQHTQPAPPPPAPLSNNDPFPNPQPAGPPPGLNTLSGENPPNIFPQGPAQTPGQINVFGPTNFKITINNFPENAVHAASSGVEPATPLHADNGTRIVKVWDLPTQWSVTGASSQNLRKPDFDPSGQPSKKPRLSSLPGGGSHVEASRPGLQDRHNPNTSTGYPFSLSNTTPRGEGGASFALQGKGISSQPNNNTGGKAGPRAPAPPQFIQFGFGQEMILLHDFPQDPSKIRGFYKLSPEAQAVVITKAPLIRENLEGQKDGPVVTAAQSEAMGFFAKAHISDKRIGKAFGVTQRTVWNYVRKPAALAKRNNDQRNNIADGRPTKAAPTTKGAGNVTDDVRIPEYPRDAEKLPELESALADQPEALAYAKRIINCPKGKTLQYSGQFSAMEIAAITALSKSGIRTAAEIAAILGVDKTTITNLI</sequence>
<feature type="compositionally biased region" description="Pro residues" evidence="1">
    <location>
        <begin position="160"/>
        <end position="171"/>
    </location>
</feature>
<gene>
    <name evidence="2" type="ORF">LMG27198_04050</name>
</gene>
<dbReference type="RefSeq" id="WP_281800047.1">
    <property type="nucleotide sequence ID" value="NZ_BSEC01000001.1"/>
</dbReference>
<feature type="region of interest" description="Disordered" evidence="1">
    <location>
        <begin position="250"/>
        <end position="343"/>
    </location>
</feature>
<evidence type="ECO:0000256" key="1">
    <source>
        <dbReference type="SAM" id="MobiDB-lite"/>
    </source>
</evidence>
<reference evidence="2" key="1">
    <citation type="journal article" date="2023" name="Int. J. Syst. Evol. Microbiol.">
        <title>Methylocystis iwaonis sp. nov., a type II methane-oxidizing bacterium from surface soil of a rice paddy field in Japan, and emended description of the genus Methylocystis (ex Whittenbury et al. 1970) Bowman et al. 1993.</title>
        <authorList>
            <person name="Kaise H."/>
            <person name="Sawadogo J.B."/>
            <person name="Alam M.S."/>
            <person name="Ueno C."/>
            <person name="Dianou D."/>
            <person name="Shinjo R."/>
            <person name="Asakawa S."/>
        </authorList>
    </citation>
    <scope>NUCLEOTIDE SEQUENCE</scope>
    <source>
        <strain evidence="2">LMG27198</strain>
    </source>
</reference>
<feature type="compositionally biased region" description="Polar residues" evidence="1">
    <location>
        <begin position="296"/>
        <end position="311"/>
    </location>
</feature>
<feature type="region of interest" description="Disordered" evidence="1">
    <location>
        <begin position="452"/>
        <end position="479"/>
    </location>
</feature>
<dbReference type="Proteomes" id="UP001144323">
    <property type="component" value="Unassembled WGS sequence"/>
</dbReference>
<keyword evidence="3" id="KW-1185">Reference proteome</keyword>
<feature type="region of interest" description="Disordered" evidence="1">
    <location>
        <begin position="108"/>
        <end position="196"/>
    </location>
</feature>
<accession>A0A9W6GR64</accession>